<dbReference type="EMBL" id="JAFJYH010000129">
    <property type="protein sequence ID" value="KAG4418393.1"/>
    <property type="molecule type" value="Genomic_DNA"/>
</dbReference>
<name>A0A8H7W9X4_9HELO</name>
<dbReference type="Gene3D" id="3.40.50.1820">
    <property type="entry name" value="alpha/beta hydrolase"/>
    <property type="match status" value="1"/>
</dbReference>
<sequence>MAWKMLPTFVAVCLALLFATSSAASTLTHNRDHSTRKPPQVTVRNGTLQGLHLPAFNEDVFLGIPFAAPPVGDLRLRHPKAFNQQWKGVRAATQRSASCPGYAGFMKALPVVGEDCLTVDVVRPVGMKPRDKFPVMVWIYGGGFTAGGSADARYNTSYLVNASMAIKKPVIAVSLNYRVAGFGFLASKEVAEAGEANIGLFDQRLALRWIQENIHAFGGDPNRVAIFGESAGAFSVGYHLTGFDGRNDGLFRAAILQSGSALGPGINSQAQLADTYQPIYDNVTTTVGCAKAKDSLACLRTVPYETLFNAFAPFVLTPILDGDFLRRLPSESFAKGLVAKVAILAGSNTDEGTATFFGPRNTLQNDDDIHKLLAGLGNGLDSTTVSEAMQLYPDDPTQGCPFNTGAERFAGQGYMYKRGAAIIGDSVIHAGRRFTTEYFASRPRRARQPVYSYRFDQPPWDGKEELVATVAPVYSTHYAEICFVFNLDPSASRNDSNWIGPYKDFHDLSDFIARSWVSFAHDLNPNGHECGKEYPKWPEYSKSTSNMVFKAGGSWVERDTWRAPQLKFWSKIWGQLKT</sequence>
<evidence type="ECO:0000259" key="4">
    <source>
        <dbReference type="Pfam" id="PF00135"/>
    </source>
</evidence>
<evidence type="ECO:0000256" key="1">
    <source>
        <dbReference type="ARBA" id="ARBA00005964"/>
    </source>
</evidence>
<dbReference type="PROSITE" id="PS00941">
    <property type="entry name" value="CARBOXYLESTERASE_B_2"/>
    <property type="match status" value="1"/>
</dbReference>
<comment type="caution">
    <text evidence="5">The sequence shown here is derived from an EMBL/GenBank/DDBJ whole genome shotgun (WGS) entry which is preliminary data.</text>
</comment>
<proteinExistence type="inferred from homology"/>
<feature type="domain" description="Carboxylesterase type B" evidence="4">
    <location>
        <begin position="38"/>
        <end position="569"/>
    </location>
</feature>
<dbReference type="PANTHER" id="PTHR43918">
    <property type="entry name" value="ACETYLCHOLINESTERASE"/>
    <property type="match status" value="1"/>
</dbReference>
<dbReference type="EC" id="3.1.1.-" evidence="3"/>
<dbReference type="OrthoDB" id="408631at2759"/>
<dbReference type="InterPro" id="IPR002018">
    <property type="entry name" value="CarbesteraseB"/>
</dbReference>
<keyword evidence="2 3" id="KW-0378">Hydrolase</keyword>
<dbReference type="InterPro" id="IPR019819">
    <property type="entry name" value="Carboxylesterase_B_CS"/>
</dbReference>
<keyword evidence="6" id="KW-1185">Reference proteome</keyword>
<dbReference type="Pfam" id="PF00135">
    <property type="entry name" value="COesterase"/>
    <property type="match status" value="1"/>
</dbReference>
<dbReference type="Proteomes" id="UP000664132">
    <property type="component" value="Unassembled WGS sequence"/>
</dbReference>
<evidence type="ECO:0000256" key="3">
    <source>
        <dbReference type="RuleBase" id="RU361235"/>
    </source>
</evidence>
<dbReference type="InterPro" id="IPR029058">
    <property type="entry name" value="AB_hydrolase_fold"/>
</dbReference>
<dbReference type="InterPro" id="IPR019826">
    <property type="entry name" value="Carboxylesterase_B_AS"/>
</dbReference>
<dbReference type="PROSITE" id="PS00122">
    <property type="entry name" value="CARBOXYLESTERASE_B_1"/>
    <property type="match status" value="1"/>
</dbReference>
<dbReference type="GO" id="GO:0052689">
    <property type="term" value="F:carboxylic ester hydrolase activity"/>
    <property type="evidence" value="ECO:0007669"/>
    <property type="project" value="TreeGrafter"/>
</dbReference>
<keyword evidence="3" id="KW-0732">Signal</keyword>
<comment type="similarity">
    <text evidence="1 3">Belongs to the type-B carboxylesterase/lipase family.</text>
</comment>
<accession>A0A8H7W9X4</accession>
<organism evidence="5 6">
    <name type="scientific">Cadophora malorum</name>
    <dbReference type="NCBI Taxonomy" id="108018"/>
    <lineage>
        <taxon>Eukaryota</taxon>
        <taxon>Fungi</taxon>
        <taxon>Dikarya</taxon>
        <taxon>Ascomycota</taxon>
        <taxon>Pezizomycotina</taxon>
        <taxon>Leotiomycetes</taxon>
        <taxon>Helotiales</taxon>
        <taxon>Ploettnerulaceae</taxon>
        <taxon>Cadophora</taxon>
    </lineage>
</organism>
<dbReference type="AlphaFoldDB" id="A0A8H7W9X4"/>
<dbReference type="SUPFAM" id="SSF53474">
    <property type="entry name" value="alpha/beta-Hydrolases"/>
    <property type="match status" value="1"/>
</dbReference>
<feature type="chain" id="PRO_5034973389" description="Carboxylic ester hydrolase" evidence="3">
    <location>
        <begin position="24"/>
        <end position="578"/>
    </location>
</feature>
<reference evidence="5" key="1">
    <citation type="submission" date="2021-02" db="EMBL/GenBank/DDBJ databases">
        <title>Genome sequence Cadophora malorum strain M34.</title>
        <authorList>
            <person name="Stefanovic E."/>
            <person name="Vu D."/>
            <person name="Scully C."/>
            <person name="Dijksterhuis J."/>
            <person name="Roader J."/>
            <person name="Houbraken J."/>
        </authorList>
    </citation>
    <scope>NUCLEOTIDE SEQUENCE</scope>
    <source>
        <strain evidence="5">M34</strain>
    </source>
</reference>
<protein>
    <recommendedName>
        <fullName evidence="3">Carboxylic ester hydrolase</fullName>
        <ecNumber evidence="3">3.1.1.-</ecNumber>
    </recommendedName>
</protein>
<dbReference type="InterPro" id="IPR050654">
    <property type="entry name" value="AChE-related_enzymes"/>
</dbReference>
<evidence type="ECO:0000313" key="6">
    <source>
        <dbReference type="Proteomes" id="UP000664132"/>
    </source>
</evidence>
<evidence type="ECO:0000313" key="5">
    <source>
        <dbReference type="EMBL" id="KAG4418393.1"/>
    </source>
</evidence>
<gene>
    <name evidence="5" type="ORF">IFR04_008460</name>
</gene>
<feature type="signal peptide" evidence="3">
    <location>
        <begin position="1"/>
        <end position="23"/>
    </location>
</feature>
<evidence type="ECO:0000256" key="2">
    <source>
        <dbReference type="ARBA" id="ARBA00022801"/>
    </source>
</evidence>
<dbReference type="PANTHER" id="PTHR43918:SF4">
    <property type="entry name" value="CARBOXYLIC ESTER HYDROLASE"/>
    <property type="match status" value="1"/>
</dbReference>